<evidence type="ECO:0000313" key="2">
    <source>
        <dbReference type="Proteomes" id="UP001589585"/>
    </source>
</evidence>
<gene>
    <name evidence="1" type="ORF">ACFFU9_10355</name>
</gene>
<organism evidence="1 2">
    <name type="scientific">Mariniflexile ostreae</name>
    <dbReference type="NCBI Taxonomy" id="1520892"/>
    <lineage>
        <taxon>Bacteria</taxon>
        <taxon>Pseudomonadati</taxon>
        <taxon>Bacteroidota</taxon>
        <taxon>Flavobacteriia</taxon>
        <taxon>Flavobacteriales</taxon>
        <taxon>Flavobacteriaceae</taxon>
        <taxon>Mariniflexile</taxon>
    </lineage>
</organism>
<keyword evidence="2" id="KW-1185">Reference proteome</keyword>
<dbReference type="EMBL" id="JBHMFC010000048">
    <property type="protein sequence ID" value="MFB9057143.1"/>
    <property type="molecule type" value="Genomic_DNA"/>
</dbReference>
<name>A0ABV5FDF9_9FLAO</name>
<reference evidence="1 2" key="1">
    <citation type="submission" date="2024-09" db="EMBL/GenBank/DDBJ databases">
        <authorList>
            <person name="Sun Q."/>
            <person name="Mori K."/>
        </authorList>
    </citation>
    <scope>NUCLEOTIDE SEQUENCE [LARGE SCALE GENOMIC DNA]</scope>
    <source>
        <strain evidence="1 2">CECT 8622</strain>
    </source>
</reference>
<dbReference type="Proteomes" id="UP001589585">
    <property type="component" value="Unassembled WGS sequence"/>
</dbReference>
<protein>
    <submittedName>
        <fullName evidence="1">Uncharacterized protein</fullName>
    </submittedName>
</protein>
<evidence type="ECO:0000313" key="1">
    <source>
        <dbReference type="EMBL" id="MFB9057143.1"/>
    </source>
</evidence>
<sequence>MKKRKKEEDQDIKDNEMFLDRALEIIDDNAKLNESSFLHSLSYDYIFDFDFYQNLINSLMCLQSNLEMDLGENKKNILKNLFLINRITLITPIRKFLNIS</sequence>
<comment type="caution">
    <text evidence="1">The sequence shown here is derived from an EMBL/GenBank/DDBJ whole genome shotgun (WGS) entry which is preliminary data.</text>
</comment>
<accession>A0ABV5FDF9</accession>
<proteinExistence type="predicted"/>
<dbReference type="RefSeq" id="WP_379861364.1">
    <property type="nucleotide sequence ID" value="NZ_JBHMFC010000048.1"/>
</dbReference>